<dbReference type="AlphaFoldDB" id="X0RMQ7"/>
<evidence type="ECO:0000259" key="9">
    <source>
        <dbReference type="PROSITE" id="PS50893"/>
    </source>
</evidence>
<feature type="non-terminal residue" evidence="10">
    <location>
        <position position="198"/>
    </location>
</feature>
<dbReference type="PROSITE" id="PS50893">
    <property type="entry name" value="ABC_TRANSPORTER_2"/>
    <property type="match status" value="1"/>
</dbReference>
<keyword evidence="8" id="KW-0472">Membrane</keyword>
<dbReference type="PANTHER" id="PTHR43297:SF14">
    <property type="entry name" value="ATPASE AAA-TYPE CORE DOMAIN-CONTAINING PROTEIN"/>
    <property type="match status" value="1"/>
</dbReference>
<dbReference type="InterPro" id="IPR027417">
    <property type="entry name" value="P-loop_NTPase"/>
</dbReference>
<keyword evidence="2" id="KW-0813">Transport</keyword>
<dbReference type="CDD" id="cd03257">
    <property type="entry name" value="ABC_NikE_OppD_transporters"/>
    <property type="match status" value="1"/>
</dbReference>
<dbReference type="Pfam" id="PF00005">
    <property type="entry name" value="ABC_tran"/>
    <property type="match status" value="1"/>
</dbReference>
<sequence length="198" mass="21765">MALLSVENLVTRYSTEMGDVKAVDDISFKVRQGEIFGLAGESGCGKSTAMLSVINLLPSNGRIVSGSIKFHEYDLAKIGKEALRDEIWWNRVSIVFQAAMNALNPVLSVGSQIVEPIMLHDTVTKQEAEERVKELFELVGIDSMRINDYPHEFSGGMRQRAMIAMALACNPELVILDEPTTALDVIVQGEVLELVKGL</sequence>
<evidence type="ECO:0000256" key="2">
    <source>
        <dbReference type="ARBA" id="ARBA00022448"/>
    </source>
</evidence>
<evidence type="ECO:0000256" key="7">
    <source>
        <dbReference type="ARBA" id="ARBA00022967"/>
    </source>
</evidence>
<dbReference type="InterPro" id="IPR003593">
    <property type="entry name" value="AAA+_ATPase"/>
</dbReference>
<evidence type="ECO:0000256" key="6">
    <source>
        <dbReference type="ARBA" id="ARBA00022840"/>
    </source>
</evidence>
<keyword evidence="3" id="KW-1003">Cell membrane</keyword>
<evidence type="ECO:0000256" key="8">
    <source>
        <dbReference type="ARBA" id="ARBA00023136"/>
    </source>
</evidence>
<dbReference type="Gene3D" id="3.40.50.300">
    <property type="entry name" value="P-loop containing nucleotide triphosphate hydrolases"/>
    <property type="match status" value="1"/>
</dbReference>
<accession>X0RMQ7</accession>
<feature type="domain" description="ABC transporter" evidence="9">
    <location>
        <begin position="4"/>
        <end position="198"/>
    </location>
</feature>
<name>X0RMQ7_9ZZZZ</name>
<dbReference type="GO" id="GO:0005886">
    <property type="term" value="C:plasma membrane"/>
    <property type="evidence" value="ECO:0007669"/>
    <property type="project" value="UniProtKB-SubCell"/>
</dbReference>
<evidence type="ECO:0000256" key="3">
    <source>
        <dbReference type="ARBA" id="ARBA00022475"/>
    </source>
</evidence>
<keyword evidence="6" id="KW-0067">ATP-binding</keyword>
<keyword evidence="4" id="KW-0997">Cell inner membrane</keyword>
<dbReference type="GO" id="GO:0016887">
    <property type="term" value="F:ATP hydrolysis activity"/>
    <property type="evidence" value="ECO:0007669"/>
    <property type="project" value="InterPro"/>
</dbReference>
<comment type="subcellular location">
    <subcellularLocation>
        <location evidence="1">Cell membrane</location>
        <topology evidence="1">Peripheral membrane protein</topology>
    </subcellularLocation>
</comment>
<keyword evidence="7" id="KW-1278">Translocase</keyword>
<evidence type="ECO:0000256" key="5">
    <source>
        <dbReference type="ARBA" id="ARBA00022741"/>
    </source>
</evidence>
<evidence type="ECO:0000313" key="10">
    <source>
        <dbReference type="EMBL" id="GAF70073.1"/>
    </source>
</evidence>
<protein>
    <recommendedName>
        <fullName evidence="9">ABC transporter domain-containing protein</fullName>
    </recommendedName>
</protein>
<dbReference type="GO" id="GO:0005524">
    <property type="term" value="F:ATP binding"/>
    <property type="evidence" value="ECO:0007669"/>
    <property type="project" value="UniProtKB-KW"/>
</dbReference>
<dbReference type="InterPro" id="IPR017871">
    <property type="entry name" value="ABC_transporter-like_CS"/>
</dbReference>
<dbReference type="SUPFAM" id="SSF52540">
    <property type="entry name" value="P-loop containing nucleoside triphosphate hydrolases"/>
    <property type="match status" value="1"/>
</dbReference>
<evidence type="ECO:0000256" key="4">
    <source>
        <dbReference type="ARBA" id="ARBA00022519"/>
    </source>
</evidence>
<comment type="caution">
    <text evidence="10">The sequence shown here is derived from an EMBL/GenBank/DDBJ whole genome shotgun (WGS) entry which is preliminary data.</text>
</comment>
<dbReference type="InterPro" id="IPR050388">
    <property type="entry name" value="ABC_Ni/Peptide_Import"/>
</dbReference>
<dbReference type="InterPro" id="IPR003439">
    <property type="entry name" value="ABC_transporter-like_ATP-bd"/>
</dbReference>
<proteinExistence type="predicted"/>
<dbReference type="PROSITE" id="PS00211">
    <property type="entry name" value="ABC_TRANSPORTER_1"/>
    <property type="match status" value="1"/>
</dbReference>
<evidence type="ECO:0000256" key="1">
    <source>
        <dbReference type="ARBA" id="ARBA00004202"/>
    </source>
</evidence>
<keyword evidence="5" id="KW-0547">Nucleotide-binding</keyword>
<dbReference type="PANTHER" id="PTHR43297">
    <property type="entry name" value="OLIGOPEPTIDE TRANSPORT ATP-BINDING PROTEIN APPD"/>
    <property type="match status" value="1"/>
</dbReference>
<gene>
    <name evidence="10" type="ORF">S01H1_15036</name>
</gene>
<dbReference type="SMART" id="SM00382">
    <property type="entry name" value="AAA"/>
    <property type="match status" value="1"/>
</dbReference>
<dbReference type="EMBL" id="BARS01007844">
    <property type="protein sequence ID" value="GAF70073.1"/>
    <property type="molecule type" value="Genomic_DNA"/>
</dbReference>
<reference evidence="10" key="1">
    <citation type="journal article" date="2014" name="Front. Microbiol.">
        <title>High frequency of phylogenetically diverse reductive dehalogenase-homologous genes in deep subseafloor sedimentary metagenomes.</title>
        <authorList>
            <person name="Kawai M."/>
            <person name="Futagami T."/>
            <person name="Toyoda A."/>
            <person name="Takaki Y."/>
            <person name="Nishi S."/>
            <person name="Hori S."/>
            <person name="Arai W."/>
            <person name="Tsubouchi T."/>
            <person name="Morono Y."/>
            <person name="Uchiyama I."/>
            <person name="Ito T."/>
            <person name="Fujiyama A."/>
            <person name="Inagaki F."/>
            <person name="Takami H."/>
        </authorList>
    </citation>
    <scope>NUCLEOTIDE SEQUENCE</scope>
    <source>
        <strain evidence="10">Expedition CK06-06</strain>
    </source>
</reference>
<organism evidence="10">
    <name type="scientific">marine sediment metagenome</name>
    <dbReference type="NCBI Taxonomy" id="412755"/>
    <lineage>
        <taxon>unclassified sequences</taxon>
        <taxon>metagenomes</taxon>
        <taxon>ecological metagenomes</taxon>
    </lineage>
</organism>